<proteinExistence type="predicted"/>
<dbReference type="KEGG" id="vgo:GJW-30_1_02708"/>
<feature type="signal peptide" evidence="2">
    <location>
        <begin position="1"/>
        <end position="22"/>
    </location>
</feature>
<dbReference type="InterPro" id="IPR019660">
    <property type="entry name" value="Put_sensory_transdc_reg_YbjN"/>
</dbReference>
<sequence length="178" mass="19063">MRSYASLAAVLGLCLFASPLVAQPQIQQPSSPGQPAQQPAAGGGALINNVTPEQTAEVLKAAGYSDVEVYTAQSGTKHASGKTQGILVSAIHQNCNEGSCAVVVFFVNFGKQDSVDAAYMNAWHNEKLYSRLYLNNGNLFFTWSVFLGDTSMSHLRRSAAIYSNLLKDLQTFKPSSAN</sequence>
<keyword evidence="2" id="KW-0732">Signal</keyword>
<evidence type="ECO:0000313" key="4">
    <source>
        <dbReference type="Proteomes" id="UP000236884"/>
    </source>
</evidence>
<gene>
    <name evidence="3" type="ORF">GJW-30_1_02708</name>
</gene>
<dbReference type="RefSeq" id="WP_157746758.1">
    <property type="nucleotide sequence ID" value="NZ_AP014946.1"/>
</dbReference>
<accession>A0A0S3PW96</accession>
<dbReference type="Pfam" id="PF10722">
    <property type="entry name" value="YbjN"/>
    <property type="match status" value="1"/>
</dbReference>
<dbReference type="AlphaFoldDB" id="A0A0S3PW96"/>
<evidence type="ECO:0000256" key="1">
    <source>
        <dbReference type="SAM" id="MobiDB-lite"/>
    </source>
</evidence>
<evidence type="ECO:0000313" key="3">
    <source>
        <dbReference type="EMBL" id="BAT60172.1"/>
    </source>
</evidence>
<organism evidence="3 4">
    <name type="scientific">Variibacter gotjawalensis</name>
    <dbReference type="NCBI Taxonomy" id="1333996"/>
    <lineage>
        <taxon>Bacteria</taxon>
        <taxon>Pseudomonadati</taxon>
        <taxon>Pseudomonadota</taxon>
        <taxon>Alphaproteobacteria</taxon>
        <taxon>Hyphomicrobiales</taxon>
        <taxon>Nitrobacteraceae</taxon>
        <taxon>Variibacter</taxon>
    </lineage>
</organism>
<protein>
    <recommendedName>
        <fullName evidence="5">YbjN domain-containing protein</fullName>
    </recommendedName>
</protein>
<evidence type="ECO:0000256" key="2">
    <source>
        <dbReference type="SAM" id="SignalP"/>
    </source>
</evidence>
<evidence type="ECO:0008006" key="5">
    <source>
        <dbReference type="Google" id="ProtNLM"/>
    </source>
</evidence>
<feature type="compositionally biased region" description="Low complexity" evidence="1">
    <location>
        <begin position="26"/>
        <end position="40"/>
    </location>
</feature>
<feature type="chain" id="PRO_5006615904" description="YbjN domain-containing protein" evidence="2">
    <location>
        <begin position="23"/>
        <end position="178"/>
    </location>
</feature>
<keyword evidence="4" id="KW-1185">Reference proteome</keyword>
<feature type="region of interest" description="Disordered" evidence="1">
    <location>
        <begin position="26"/>
        <end position="46"/>
    </location>
</feature>
<dbReference type="EMBL" id="AP014946">
    <property type="protein sequence ID" value="BAT60172.1"/>
    <property type="molecule type" value="Genomic_DNA"/>
</dbReference>
<name>A0A0S3PW96_9BRAD</name>
<reference evidence="3 4" key="1">
    <citation type="submission" date="2015-08" db="EMBL/GenBank/DDBJ databases">
        <title>Investigation of the bacterial diversity of lava forest soil.</title>
        <authorList>
            <person name="Lee J.S."/>
        </authorList>
    </citation>
    <scope>NUCLEOTIDE SEQUENCE [LARGE SCALE GENOMIC DNA]</scope>
    <source>
        <strain evidence="3 4">GJW-30</strain>
    </source>
</reference>
<dbReference type="Proteomes" id="UP000236884">
    <property type="component" value="Chromosome"/>
</dbReference>